<dbReference type="UniPathway" id="UPA00031">
    <property type="reaction ID" value="UER00009"/>
</dbReference>
<comment type="pathway">
    <text evidence="3 9 11">Amino-acid biosynthesis; L-histidine biosynthesis; L-histidine from 5-phospho-alpha-D-ribose 1-diphosphate: step 4/9.</text>
</comment>
<dbReference type="AlphaFoldDB" id="A0A1B1AIF0"/>
<dbReference type="Proteomes" id="UP000092498">
    <property type="component" value="Chromosome"/>
</dbReference>
<dbReference type="Gene3D" id="3.20.20.70">
    <property type="entry name" value="Aldolase class I"/>
    <property type="match status" value="1"/>
</dbReference>
<gene>
    <name evidence="9" type="primary">hisA</name>
    <name evidence="12" type="ORF">ATE48_10690</name>
</gene>
<organism evidence="12 13">
    <name type="scientific">Candidatus Viadribacter manganicus</name>
    <dbReference type="NCBI Taxonomy" id="1759059"/>
    <lineage>
        <taxon>Bacteria</taxon>
        <taxon>Pseudomonadati</taxon>
        <taxon>Pseudomonadota</taxon>
        <taxon>Alphaproteobacteria</taxon>
        <taxon>Hyphomonadales</taxon>
        <taxon>Hyphomonadaceae</taxon>
        <taxon>Candidatus Viadribacter</taxon>
    </lineage>
</organism>
<dbReference type="FunFam" id="3.20.20.70:FF:000009">
    <property type="entry name" value="1-(5-phosphoribosyl)-5-[(5-phosphoribosylamino)methylideneamino] imidazole-4-carboxamide isomerase"/>
    <property type="match status" value="1"/>
</dbReference>
<dbReference type="EC" id="5.3.1.16" evidence="9 11"/>
<dbReference type="STRING" id="1759059.ATE48_10690"/>
<dbReference type="InterPro" id="IPR006062">
    <property type="entry name" value="His_biosynth"/>
</dbReference>
<evidence type="ECO:0000313" key="13">
    <source>
        <dbReference type="Proteomes" id="UP000092498"/>
    </source>
</evidence>
<dbReference type="InParanoid" id="A0A1B1AIF0"/>
<feature type="active site" description="Proton acceptor" evidence="9">
    <location>
        <position position="8"/>
    </location>
</feature>
<dbReference type="GO" id="GO:0003949">
    <property type="term" value="F:1-(5-phosphoribosyl)-5-[(5-phosphoribosylamino)methylideneamino]imidazole-4-carboxamide isomerase activity"/>
    <property type="evidence" value="ECO:0007669"/>
    <property type="project" value="UniProtKB-UniRule"/>
</dbReference>
<dbReference type="InterPro" id="IPR006063">
    <property type="entry name" value="HisA_bact_arch"/>
</dbReference>
<comment type="catalytic activity">
    <reaction evidence="1 9 11">
        <text>1-(5-phospho-beta-D-ribosyl)-5-[(5-phospho-beta-D-ribosylamino)methylideneamino]imidazole-4-carboxamide = 5-[(5-phospho-1-deoxy-D-ribulos-1-ylimino)methylamino]-1-(5-phospho-beta-D-ribosyl)imidazole-4-carboxamide</text>
        <dbReference type="Rhea" id="RHEA:15469"/>
        <dbReference type="ChEBI" id="CHEBI:58435"/>
        <dbReference type="ChEBI" id="CHEBI:58525"/>
        <dbReference type="EC" id="5.3.1.16"/>
    </reaction>
</comment>
<evidence type="ECO:0000256" key="7">
    <source>
        <dbReference type="ARBA" id="ARBA00023102"/>
    </source>
</evidence>
<dbReference type="OrthoDB" id="9807749at2"/>
<keyword evidence="7 9" id="KW-0368">Histidine biosynthesis</keyword>
<name>A0A1B1AIF0_9PROT</name>
<keyword evidence="8 9" id="KW-0413">Isomerase</keyword>
<reference evidence="12 13" key="1">
    <citation type="submission" date="2015-11" db="EMBL/GenBank/DDBJ databases">
        <title>Whole-Genome Sequence of Candidatus Oderbacter manganicum from the National Park Lower Oder Valley, Germany.</title>
        <authorList>
            <person name="Braun B."/>
            <person name="Liere K."/>
            <person name="Szewzyk U."/>
        </authorList>
    </citation>
    <scope>NUCLEOTIDE SEQUENCE [LARGE SCALE GENOMIC DNA]</scope>
    <source>
        <strain evidence="12 13">OTSz_A_272</strain>
    </source>
</reference>
<dbReference type="HAMAP" id="MF_01014">
    <property type="entry name" value="HisA"/>
    <property type="match status" value="1"/>
</dbReference>
<comment type="similarity">
    <text evidence="4 9 10">Belongs to the HisA/HisF family.</text>
</comment>
<dbReference type="GO" id="GO:0005737">
    <property type="term" value="C:cytoplasm"/>
    <property type="evidence" value="ECO:0007669"/>
    <property type="project" value="UniProtKB-SubCell"/>
</dbReference>
<evidence type="ECO:0000256" key="5">
    <source>
        <dbReference type="ARBA" id="ARBA00022490"/>
    </source>
</evidence>
<evidence type="ECO:0000256" key="1">
    <source>
        <dbReference type="ARBA" id="ARBA00000901"/>
    </source>
</evidence>
<evidence type="ECO:0000256" key="3">
    <source>
        <dbReference type="ARBA" id="ARBA00005133"/>
    </source>
</evidence>
<dbReference type="RefSeq" id="WP_066771237.1">
    <property type="nucleotide sequence ID" value="NZ_CP013244.1"/>
</dbReference>
<keyword evidence="5 9" id="KW-0963">Cytoplasm</keyword>
<dbReference type="KEGG" id="cbot:ATE48_10690"/>
<evidence type="ECO:0000256" key="4">
    <source>
        <dbReference type="ARBA" id="ARBA00009667"/>
    </source>
</evidence>
<evidence type="ECO:0000256" key="11">
    <source>
        <dbReference type="RuleBase" id="RU003658"/>
    </source>
</evidence>
<dbReference type="FunCoup" id="A0A1B1AIF0">
    <property type="interactions" value="468"/>
</dbReference>
<dbReference type="PANTHER" id="PTHR43090">
    <property type="entry name" value="1-(5-PHOSPHORIBOSYL)-5-[(5-PHOSPHORIBOSYLAMINO)METHYLIDENEAMINO] IMIDAZOLE-4-CARBOXAMIDE ISOMERASE"/>
    <property type="match status" value="1"/>
</dbReference>
<dbReference type="InterPro" id="IPR013785">
    <property type="entry name" value="Aldolase_TIM"/>
</dbReference>
<dbReference type="Pfam" id="PF00977">
    <property type="entry name" value="His_biosynth"/>
    <property type="match status" value="1"/>
</dbReference>
<dbReference type="CDD" id="cd04732">
    <property type="entry name" value="HisA"/>
    <property type="match status" value="1"/>
</dbReference>
<dbReference type="PANTHER" id="PTHR43090:SF2">
    <property type="entry name" value="1-(5-PHOSPHORIBOSYL)-5-[(5-PHOSPHORIBOSYLAMINO)METHYLIDENEAMINO] IMIDAZOLE-4-CARBOXAMIDE ISOMERASE"/>
    <property type="match status" value="1"/>
</dbReference>
<evidence type="ECO:0000256" key="9">
    <source>
        <dbReference type="HAMAP-Rule" id="MF_01014"/>
    </source>
</evidence>
<dbReference type="GO" id="GO:0000105">
    <property type="term" value="P:L-histidine biosynthetic process"/>
    <property type="evidence" value="ECO:0007669"/>
    <property type="project" value="UniProtKB-UniRule"/>
</dbReference>
<evidence type="ECO:0000256" key="2">
    <source>
        <dbReference type="ARBA" id="ARBA00004496"/>
    </source>
</evidence>
<dbReference type="SUPFAM" id="SSF51366">
    <property type="entry name" value="Ribulose-phoshate binding barrel"/>
    <property type="match status" value="1"/>
</dbReference>
<evidence type="ECO:0000256" key="10">
    <source>
        <dbReference type="RuleBase" id="RU003657"/>
    </source>
</evidence>
<keyword evidence="6 9" id="KW-0028">Amino-acid biosynthesis</keyword>
<protein>
    <recommendedName>
        <fullName evidence="9 11">1-(5-phosphoribosyl)-5-[(5-phosphoribosylamino)methylideneamino] imidazole-4-carboxamide isomerase</fullName>
        <ecNumber evidence="9 11">5.3.1.16</ecNumber>
    </recommendedName>
    <alternativeName>
        <fullName evidence="9">Phosphoribosylformimino-5-aminoimidazole carboxamide ribotide isomerase</fullName>
    </alternativeName>
</protein>
<evidence type="ECO:0000313" key="12">
    <source>
        <dbReference type="EMBL" id="ANP46346.1"/>
    </source>
</evidence>
<evidence type="ECO:0000256" key="6">
    <source>
        <dbReference type="ARBA" id="ARBA00022605"/>
    </source>
</evidence>
<proteinExistence type="inferred from homology"/>
<dbReference type="NCBIfam" id="TIGR00007">
    <property type="entry name" value="1-(5-phosphoribosyl)-5-[(5-phosphoribosylamino)methylideneamino]imidazole-4-carboxamide isomerase"/>
    <property type="match status" value="1"/>
</dbReference>
<sequence>MLIYPAIDILGGRCVRLALGKFDDVTTYGDPAVQCTAFALQGATWVHVVDLDGAREGTPMQHHLLRQLTQCSDAKIQFGGGVRQFAHVQALFDAGVSRVIVGSAAVQRPQEVREWTSSFGLERLCCALDVRPVNGVYEVVVRGWTAGGGVDLNTALSQFPVGTLKHVLVTDVSRDGVLGGPNFALMRQLCAERPDLEIQASGGVASLDDLRALRETGVSGAIVGRALYEKRVALEEAFAL</sequence>
<evidence type="ECO:0000256" key="8">
    <source>
        <dbReference type="ARBA" id="ARBA00023235"/>
    </source>
</evidence>
<dbReference type="InterPro" id="IPR023016">
    <property type="entry name" value="HisA/PriA"/>
</dbReference>
<dbReference type="InterPro" id="IPR044524">
    <property type="entry name" value="Isoase_HisA-like"/>
</dbReference>
<keyword evidence="13" id="KW-1185">Reference proteome</keyword>
<dbReference type="EMBL" id="CP013244">
    <property type="protein sequence ID" value="ANP46346.1"/>
    <property type="molecule type" value="Genomic_DNA"/>
</dbReference>
<dbReference type="InterPro" id="IPR011060">
    <property type="entry name" value="RibuloseP-bd_barrel"/>
</dbReference>
<feature type="active site" description="Proton donor" evidence="9">
    <location>
        <position position="129"/>
    </location>
</feature>
<comment type="subcellular location">
    <subcellularLocation>
        <location evidence="2 9 11">Cytoplasm</location>
    </subcellularLocation>
</comment>
<dbReference type="GO" id="GO:0000162">
    <property type="term" value="P:L-tryptophan biosynthetic process"/>
    <property type="evidence" value="ECO:0007669"/>
    <property type="project" value="TreeGrafter"/>
</dbReference>
<accession>A0A1B1AIF0</accession>